<protein>
    <submittedName>
        <fullName evidence="2">Allantoinase</fullName>
    </submittedName>
</protein>
<sequence length="233" mass="25166">MHHRPRLLKGGSSSTLGTSSVRELLTVMKDTRTGGPAEGAHLHIVHLADARSSLELIKIISAKDGHVNGQNPMFRGPSMSVQISDYTSDQWGVLNTAEGVGPSSLSEKFSNEVGELQGEKEDIPSQPPVPNTTSVPVATVPLMPEVAVCVFSTISLMLEAKVDIFSALLLEEPLLLSENVRRSDKGKRVINNEGEKAMPKRGMEDEDSVKDSQKAKGGWETHLLETGENTPHP</sequence>
<keyword evidence="3" id="KW-1185">Reference proteome</keyword>
<comment type="caution">
    <text evidence="2">The sequence shown here is derived from an EMBL/GenBank/DDBJ whole genome shotgun (WGS) entry which is preliminary data.</text>
</comment>
<proteinExistence type="predicted"/>
<feature type="compositionally biased region" description="Basic and acidic residues" evidence="1">
    <location>
        <begin position="193"/>
        <end position="225"/>
    </location>
</feature>
<accession>A0ABD1S157</accession>
<feature type="region of interest" description="Disordered" evidence="1">
    <location>
        <begin position="185"/>
        <end position="233"/>
    </location>
</feature>
<evidence type="ECO:0000313" key="3">
    <source>
        <dbReference type="Proteomes" id="UP001604277"/>
    </source>
</evidence>
<evidence type="ECO:0000256" key="1">
    <source>
        <dbReference type="SAM" id="MobiDB-lite"/>
    </source>
</evidence>
<organism evidence="2 3">
    <name type="scientific">Forsythia ovata</name>
    <dbReference type="NCBI Taxonomy" id="205694"/>
    <lineage>
        <taxon>Eukaryota</taxon>
        <taxon>Viridiplantae</taxon>
        <taxon>Streptophyta</taxon>
        <taxon>Embryophyta</taxon>
        <taxon>Tracheophyta</taxon>
        <taxon>Spermatophyta</taxon>
        <taxon>Magnoliopsida</taxon>
        <taxon>eudicotyledons</taxon>
        <taxon>Gunneridae</taxon>
        <taxon>Pentapetalae</taxon>
        <taxon>asterids</taxon>
        <taxon>lamiids</taxon>
        <taxon>Lamiales</taxon>
        <taxon>Oleaceae</taxon>
        <taxon>Forsythieae</taxon>
        <taxon>Forsythia</taxon>
    </lineage>
</organism>
<evidence type="ECO:0000313" key="2">
    <source>
        <dbReference type="EMBL" id="KAL2494176.1"/>
    </source>
</evidence>
<gene>
    <name evidence="2" type="ORF">Fot_37933</name>
</gene>
<dbReference type="Proteomes" id="UP001604277">
    <property type="component" value="Unassembled WGS sequence"/>
</dbReference>
<name>A0ABD1S157_9LAMI</name>
<reference evidence="3" key="1">
    <citation type="submission" date="2024-07" db="EMBL/GenBank/DDBJ databases">
        <title>Two chromosome-level genome assemblies of Korean endemic species Abeliophyllum distichum and Forsythia ovata (Oleaceae).</title>
        <authorList>
            <person name="Jang H."/>
        </authorList>
    </citation>
    <scope>NUCLEOTIDE SEQUENCE [LARGE SCALE GENOMIC DNA]</scope>
</reference>
<dbReference type="EMBL" id="JBFOLJ010000011">
    <property type="protein sequence ID" value="KAL2494176.1"/>
    <property type="molecule type" value="Genomic_DNA"/>
</dbReference>
<dbReference type="AlphaFoldDB" id="A0ABD1S157"/>